<organism evidence="2 3">
    <name type="scientific">Recurvomyces mirabilis</name>
    <dbReference type="NCBI Taxonomy" id="574656"/>
    <lineage>
        <taxon>Eukaryota</taxon>
        <taxon>Fungi</taxon>
        <taxon>Dikarya</taxon>
        <taxon>Ascomycota</taxon>
        <taxon>Pezizomycotina</taxon>
        <taxon>Dothideomycetes</taxon>
        <taxon>Dothideomycetidae</taxon>
        <taxon>Mycosphaerellales</taxon>
        <taxon>Teratosphaeriaceae</taxon>
        <taxon>Recurvomyces</taxon>
    </lineage>
</organism>
<reference evidence="2" key="1">
    <citation type="submission" date="2023-07" db="EMBL/GenBank/DDBJ databases">
        <title>Black Yeasts Isolated from many extreme environments.</title>
        <authorList>
            <person name="Coleine C."/>
            <person name="Stajich J.E."/>
            <person name="Selbmann L."/>
        </authorList>
    </citation>
    <scope>NUCLEOTIDE SEQUENCE</scope>
    <source>
        <strain evidence="2">CCFEE 5485</strain>
    </source>
</reference>
<evidence type="ECO:0000313" key="3">
    <source>
        <dbReference type="Proteomes" id="UP001274830"/>
    </source>
</evidence>
<gene>
    <name evidence="2" type="ORF">LTR78_004515</name>
</gene>
<accession>A0AAE0WPG0</accession>
<keyword evidence="3" id="KW-1185">Reference proteome</keyword>
<dbReference type="EMBL" id="JAUTXT010000014">
    <property type="protein sequence ID" value="KAK3675432.1"/>
    <property type="molecule type" value="Genomic_DNA"/>
</dbReference>
<evidence type="ECO:0000313" key="2">
    <source>
        <dbReference type="EMBL" id="KAK3675432.1"/>
    </source>
</evidence>
<dbReference type="Proteomes" id="UP001274830">
    <property type="component" value="Unassembled WGS sequence"/>
</dbReference>
<evidence type="ECO:0000256" key="1">
    <source>
        <dbReference type="SAM" id="SignalP"/>
    </source>
</evidence>
<sequence>MQVVVLALLAFINFANALPVKRAATTSAADIVKISPATASCNNAPAAGECRNAEQAAPYIAISFQNFGINTFGEQAALLSLMLYESGNFQYSVNHYPGVPGQGTRNMQSPAFNAKYADYLANVCTNCGVSAAQVSQAQTQGPAAVLQLVNTDEWSFGSAAWFLATQCDPSVRTGLATGSQTAWEAYLQCVGTSPSASRNQIWSSAMASKSW</sequence>
<comment type="caution">
    <text evidence="2">The sequence shown here is derived from an EMBL/GenBank/DDBJ whole genome shotgun (WGS) entry which is preliminary data.</text>
</comment>
<keyword evidence="1" id="KW-0732">Signal</keyword>
<name>A0AAE0WPG0_9PEZI</name>
<protein>
    <submittedName>
        <fullName evidence="2">Uncharacterized protein</fullName>
    </submittedName>
</protein>
<feature type="signal peptide" evidence="1">
    <location>
        <begin position="1"/>
        <end position="17"/>
    </location>
</feature>
<proteinExistence type="predicted"/>
<feature type="chain" id="PRO_5042202691" evidence="1">
    <location>
        <begin position="18"/>
        <end position="211"/>
    </location>
</feature>
<dbReference type="AlphaFoldDB" id="A0AAE0WPG0"/>